<keyword evidence="1" id="KW-0732">Signal</keyword>
<name>A0A078IFC3_BRANA</name>
<reference evidence="2 3" key="1">
    <citation type="journal article" date="2014" name="Science">
        <title>Plant genetics. Early allopolyploid evolution in the post-Neolithic Brassica napus oilseed genome.</title>
        <authorList>
            <person name="Chalhoub B."/>
            <person name="Denoeud F."/>
            <person name="Liu S."/>
            <person name="Parkin I.A."/>
            <person name="Tang H."/>
            <person name="Wang X."/>
            <person name="Chiquet J."/>
            <person name="Belcram H."/>
            <person name="Tong C."/>
            <person name="Samans B."/>
            <person name="Correa M."/>
            <person name="Da Silva C."/>
            <person name="Just J."/>
            <person name="Falentin C."/>
            <person name="Koh C.S."/>
            <person name="Le Clainche I."/>
            <person name="Bernard M."/>
            <person name="Bento P."/>
            <person name="Noel B."/>
            <person name="Labadie K."/>
            <person name="Alberti A."/>
            <person name="Charles M."/>
            <person name="Arnaud D."/>
            <person name="Guo H."/>
            <person name="Daviaud C."/>
            <person name="Alamery S."/>
            <person name="Jabbari K."/>
            <person name="Zhao M."/>
            <person name="Edger P.P."/>
            <person name="Chelaifa H."/>
            <person name="Tack D."/>
            <person name="Lassalle G."/>
            <person name="Mestiri I."/>
            <person name="Schnel N."/>
            <person name="Le Paslier M.C."/>
            <person name="Fan G."/>
            <person name="Renault V."/>
            <person name="Bayer P.E."/>
            <person name="Golicz A.A."/>
            <person name="Manoli S."/>
            <person name="Lee T.H."/>
            <person name="Thi V.H."/>
            <person name="Chalabi S."/>
            <person name="Hu Q."/>
            <person name="Fan C."/>
            <person name="Tollenaere R."/>
            <person name="Lu Y."/>
            <person name="Battail C."/>
            <person name="Shen J."/>
            <person name="Sidebottom C.H."/>
            <person name="Wang X."/>
            <person name="Canaguier A."/>
            <person name="Chauveau A."/>
            <person name="Berard A."/>
            <person name="Deniot G."/>
            <person name="Guan M."/>
            <person name="Liu Z."/>
            <person name="Sun F."/>
            <person name="Lim Y.P."/>
            <person name="Lyons E."/>
            <person name="Town C.D."/>
            <person name="Bancroft I."/>
            <person name="Wang X."/>
            <person name="Meng J."/>
            <person name="Ma J."/>
            <person name="Pires J.C."/>
            <person name="King G.J."/>
            <person name="Brunel D."/>
            <person name="Delourme R."/>
            <person name="Renard M."/>
            <person name="Aury J.M."/>
            <person name="Adams K.L."/>
            <person name="Batley J."/>
            <person name="Snowdon R.J."/>
            <person name="Tost J."/>
            <person name="Edwards D."/>
            <person name="Zhou Y."/>
            <person name="Hua W."/>
            <person name="Sharpe A.G."/>
            <person name="Paterson A.H."/>
            <person name="Guan C."/>
            <person name="Wincker P."/>
        </authorList>
    </citation>
    <scope>NUCLEOTIDE SEQUENCE [LARGE SCALE GENOMIC DNA]</scope>
    <source>
        <strain evidence="3">cv. Darmor-bzh</strain>
    </source>
</reference>
<dbReference type="PaxDb" id="3708-A0A078IFC3"/>
<feature type="signal peptide" evidence="1">
    <location>
        <begin position="1"/>
        <end position="22"/>
    </location>
</feature>
<proteinExistence type="predicted"/>
<keyword evidence="3" id="KW-1185">Reference proteome</keyword>
<gene>
    <name evidence="2" type="primary">BnaC04g55190D</name>
    <name evidence="2" type="ORF">GSBRNA2T00093320001</name>
</gene>
<protein>
    <submittedName>
        <fullName evidence="2">BnaC04g55190D protein</fullName>
    </submittedName>
</protein>
<organism evidence="2 3">
    <name type="scientific">Brassica napus</name>
    <name type="common">Rape</name>
    <dbReference type="NCBI Taxonomy" id="3708"/>
    <lineage>
        <taxon>Eukaryota</taxon>
        <taxon>Viridiplantae</taxon>
        <taxon>Streptophyta</taxon>
        <taxon>Embryophyta</taxon>
        <taxon>Tracheophyta</taxon>
        <taxon>Spermatophyta</taxon>
        <taxon>Magnoliopsida</taxon>
        <taxon>eudicotyledons</taxon>
        <taxon>Gunneridae</taxon>
        <taxon>Pentapetalae</taxon>
        <taxon>rosids</taxon>
        <taxon>malvids</taxon>
        <taxon>Brassicales</taxon>
        <taxon>Brassicaceae</taxon>
        <taxon>Brassiceae</taxon>
        <taxon>Brassica</taxon>
    </lineage>
</organism>
<dbReference type="Gramene" id="CDY49585">
    <property type="protein sequence ID" value="CDY49585"/>
    <property type="gene ID" value="GSBRNA2T00093320001"/>
</dbReference>
<evidence type="ECO:0000313" key="2">
    <source>
        <dbReference type="EMBL" id="CDY49585.1"/>
    </source>
</evidence>
<dbReference type="EMBL" id="LK032844">
    <property type="protein sequence ID" value="CDY49585.1"/>
    <property type="molecule type" value="Genomic_DNA"/>
</dbReference>
<dbReference type="Proteomes" id="UP000028999">
    <property type="component" value="Unassembled WGS sequence"/>
</dbReference>
<dbReference type="AlphaFoldDB" id="A0A078IFC3"/>
<evidence type="ECO:0000313" key="3">
    <source>
        <dbReference type="Proteomes" id="UP000028999"/>
    </source>
</evidence>
<sequence>MSFILSMLMVFTLTSLIPTISGIGKNGICTDCGPCVGETSGKTCYEKCISLNFKLGGVCLPRQNAVNVNANSNENRYCCCLKLNS</sequence>
<feature type="chain" id="PRO_5044539743" evidence="1">
    <location>
        <begin position="23"/>
        <end position="85"/>
    </location>
</feature>
<evidence type="ECO:0000256" key="1">
    <source>
        <dbReference type="SAM" id="SignalP"/>
    </source>
</evidence>
<accession>A0A078IFC3</accession>